<feature type="domain" description="F-box" evidence="1">
    <location>
        <begin position="14"/>
        <end position="53"/>
    </location>
</feature>
<reference evidence="3 4" key="1">
    <citation type="journal article" date="2023" name="Plants (Basel)">
        <title>Bridging the Gap: Combining Genomics and Transcriptomics Approaches to Understand Stylosanthes scabra, an Orphan Legume from the Brazilian Caatinga.</title>
        <authorList>
            <person name="Ferreira-Neto J.R.C."/>
            <person name="da Silva M.D."/>
            <person name="Binneck E."/>
            <person name="de Melo N.F."/>
            <person name="da Silva R.H."/>
            <person name="de Melo A.L.T.M."/>
            <person name="Pandolfi V."/>
            <person name="Bustamante F.O."/>
            <person name="Brasileiro-Vidal A.C."/>
            <person name="Benko-Iseppon A.M."/>
        </authorList>
    </citation>
    <scope>NUCLEOTIDE SEQUENCE [LARGE SCALE GENOMIC DNA]</scope>
    <source>
        <tissue evidence="3">Leaves</tissue>
    </source>
</reference>
<keyword evidence="4" id="KW-1185">Reference proteome</keyword>
<dbReference type="Pfam" id="PF00646">
    <property type="entry name" value="F-box"/>
    <property type="match status" value="1"/>
</dbReference>
<evidence type="ECO:0000313" key="3">
    <source>
        <dbReference type="EMBL" id="MED6144558.1"/>
    </source>
</evidence>
<comment type="caution">
    <text evidence="3">The sequence shown here is derived from an EMBL/GenBank/DDBJ whole genome shotgun (WGS) entry which is preliminary data.</text>
</comment>
<evidence type="ECO:0008006" key="5">
    <source>
        <dbReference type="Google" id="ProtNLM"/>
    </source>
</evidence>
<organism evidence="3 4">
    <name type="scientific">Stylosanthes scabra</name>
    <dbReference type="NCBI Taxonomy" id="79078"/>
    <lineage>
        <taxon>Eukaryota</taxon>
        <taxon>Viridiplantae</taxon>
        <taxon>Streptophyta</taxon>
        <taxon>Embryophyta</taxon>
        <taxon>Tracheophyta</taxon>
        <taxon>Spermatophyta</taxon>
        <taxon>Magnoliopsida</taxon>
        <taxon>eudicotyledons</taxon>
        <taxon>Gunneridae</taxon>
        <taxon>Pentapetalae</taxon>
        <taxon>rosids</taxon>
        <taxon>fabids</taxon>
        <taxon>Fabales</taxon>
        <taxon>Fabaceae</taxon>
        <taxon>Papilionoideae</taxon>
        <taxon>50 kb inversion clade</taxon>
        <taxon>dalbergioids sensu lato</taxon>
        <taxon>Dalbergieae</taxon>
        <taxon>Pterocarpus clade</taxon>
        <taxon>Stylosanthes</taxon>
    </lineage>
</organism>
<proteinExistence type="predicted"/>
<dbReference type="EMBL" id="JASCZI010090668">
    <property type="protein sequence ID" value="MED6144558.1"/>
    <property type="molecule type" value="Genomic_DNA"/>
</dbReference>
<dbReference type="CDD" id="cd09917">
    <property type="entry name" value="F-box_SF"/>
    <property type="match status" value="1"/>
</dbReference>
<dbReference type="InterPro" id="IPR036047">
    <property type="entry name" value="F-box-like_dom_sf"/>
</dbReference>
<dbReference type="NCBIfam" id="TIGR01640">
    <property type="entry name" value="F_box_assoc_1"/>
    <property type="match status" value="1"/>
</dbReference>
<dbReference type="PANTHER" id="PTHR31672">
    <property type="entry name" value="BNACNNG10540D PROTEIN"/>
    <property type="match status" value="1"/>
</dbReference>
<dbReference type="PANTHER" id="PTHR31672:SF13">
    <property type="entry name" value="F-BOX PROTEIN CPR30-LIKE"/>
    <property type="match status" value="1"/>
</dbReference>
<gene>
    <name evidence="3" type="ORF">PIB30_016603</name>
</gene>
<evidence type="ECO:0000259" key="2">
    <source>
        <dbReference type="Pfam" id="PF07734"/>
    </source>
</evidence>
<accession>A0ABU6T9D6</accession>
<dbReference type="InterPro" id="IPR006527">
    <property type="entry name" value="F-box-assoc_dom_typ1"/>
</dbReference>
<dbReference type="InterPro" id="IPR017451">
    <property type="entry name" value="F-box-assoc_interact_dom"/>
</dbReference>
<sequence length="384" mass="44741">MSDIAPRNFRVPKLPDLPNEIVFIIFSMCDPQTIQFARSTSRYWKEKLSSYEFVSTISKRLILLGCSIYAHFGFLGTNMATSDWVMKMDPLTGEQSQFLLPFLVINRGWYRIVGVDNGVFCIRYSSFGISSHLLVWNPTAGSSRVIHDPPRHFCKDCSYLYSFAYLPNSVNYGVVHFFKQTPDSQSWRLAMYSSLERNWVVNMECPTFVTRLDPCYASLNGVLYWLHWRMERTDSNPPYVICFCLTSRSFRQISLPAMMKAHCHSLLIKDNKLCVIANDHTMQSYRSTFWQCDNIHDQPTWSRLYSYNGYGSHYLPAAMIDDEVIQVMERHMQMPEPENAKLSVFHLTRYSPARRTKHSLNMVEFQAMVKIRSLDKTCETIFPV</sequence>
<feature type="domain" description="F-box associated beta-propeller type 1" evidence="2">
    <location>
        <begin position="120"/>
        <end position="306"/>
    </location>
</feature>
<evidence type="ECO:0000313" key="4">
    <source>
        <dbReference type="Proteomes" id="UP001341840"/>
    </source>
</evidence>
<protein>
    <recommendedName>
        <fullName evidence="5">F-box domain-containing protein</fullName>
    </recommendedName>
</protein>
<dbReference type="SUPFAM" id="SSF81383">
    <property type="entry name" value="F-box domain"/>
    <property type="match status" value="1"/>
</dbReference>
<dbReference type="InterPro" id="IPR050796">
    <property type="entry name" value="SCF_F-box_component"/>
</dbReference>
<dbReference type="Proteomes" id="UP001341840">
    <property type="component" value="Unassembled WGS sequence"/>
</dbReference>
<dbReference type="Pfam" id="PF07734">
    <property type="entry name" value="FBA_1"/>
    <property type="match status" value="1"/>
</dbReference>
<name>A0ABU6T9D6_9FABA</name>
<dbReference type="InterPro" id="IPR001810">
    <property type="entry name" value="F-box_dom"/>
</dbReference>
<evidence type="ECO:0000259" key="1">
    <source>
        <dbReference type="Pfam" id="PF00646"/>
    </source>
</evidence>